<evidence type="ECO:0000313" key="3">
    <source>
        <dbReference type="Proteomes" id="UP000198211"/>
    </source>
</evidence>
<gene>
    <name evidence="2" type="ORF">PHMEG_0009852</name>
</gene>
<keyword evidence="3" id="KW-1185">Reference proteome</keyword>
<accession>A0A225WGW1</accession>
<reference evidence="3" key="1">
    <citation type="submission" date="2017-03" db="EMBL/GenBank/DDBJ databases">
        <title>Phytopthora megakarya and P. palmivora, two closely related causual agents of cacao black pod achieved similar genome size and gene model numbers by different mechanisms.</title>
        <authorList>
            <person name="Ali S."/>
            <person name="Shao J."/>
            <person name="Larry D.J."/>
            <person name="Kronmiller B."/>
            <person name="Shen D."/>
            <person name="Strem M.D."/>
            <person name="Melnick R.L."/>
            <person name="Guiltinan M.J."/>
            <person name="Tyler B.M."/>
            <person name="Meinhardt L.W."/>
            <person name="Bailey B.A."/>
        </authorList>
    </citation>
    <scope>NUCLEOTIDE SEQUENCE [LARGE SCALE GENOMIC DNA]</scope>
    <source>
        <strain evidence="3">zdho120</strain>
    </source>
</reference>
<evidence type="ECO:0000256" key="1">
    <source>
        <dbReference type="SAM" id="SignalP"/>
    </source>
</evidence>
<dbReference type="InterPro" id="IPR052613">
    <property type="entry name" value="LicD_transferase"/>
</dbReference>
<evidence type="ECO:0000313" key="2">
    <source>
        <dbReference type="EMBL" id="OWZ16369.1"/>
    </source>
</evidence>
<dbReference type="PANTHER" id="PTHR13627">
    <property type="entry name" value="FUKUTIN RELATED PROTEIN"/>
    <property type="match status" value="1"/>
</dbReference>
<dbReference type="PANTHER" id="PTHR13627:SF33">
    <property type="entry name" value="LICD FAMILY PROTEIN"/>
    <property type="match status" value="1"/>
</dbReference>
<dbReference type="AlphaFoldDB" id="A0A225WGW1"/>
<dbReference type="STRING" id="4795.A0A225WGW1"/>
<name>A0A225WGW1_9STRA</name>
<sequence length="327" mass="37707">MGIILALVVALLLACGFLMETHLLSRTPEAFLHLFGDKGDKPYCSPDVADLSIVKYHSDHEYYRKLREMTPLPPPVFLGMHKTLCKNRINLRRKQRSKCLPISGSKDPFYCSGADRMDVLKQNSPVICHASVLHMLLVEVYEELQAYGKSPVILYGSLLGAVREKGIIPFTEDADIGYSGKLRVSDDLQRLFWQKGYYLFFENIWRVCVAPTHPLAAKLYDPSMLTVTEFAVPYVDLYYMNHQWYSGYWKIDEMNWINGSNLVPDDKVAPFSQVTINNQQFDTVKDTKYFLERMYGEDYMTPKPRKDAVLQKPEFFEDNSVDNYDST</sequence>
<dbReference type="EMBL" id="NBNE01000945">
    <property type="protein sequence ID" value="OWZ16369.1"/>
    <property type="molecule type" value="Genomic_DNA"/>
</dbReference>
<feature type="chain" id="PRO_5012511023" evidence="1">
    <location>
        <begin position="17"/>
        <end position="327"/>
    </location>
</feature>
<protein>
    <submittedName>
        <fullName evidence="2">Uncharacterized protein</fullName>
    </submittedName>
</protein>
<keyword evidence="1" id="KW-0732">Signal</keyword>
<dbReference type="Proteomes" id="UP000198211">
    <property type="component" value="Unassembled WGS sequence"/>
</dbReference>
<comment type="caution">
    <text evidence="2">The sequence shown here is derived from an EMBL/GenBank/DDBJ whole genome shotgun (WGS) entry which is preliminary data.</text>
</comment>
<dbReference type="OrthoDB" id="444255at2759"/>
<organism evidence="2 3">
    <name type="scientific">Phytophthora megakarya</name>
    <dbReference type="NCBI Taxonomy" id="4795"/>
    <lineage>
        <taxon>Eukaryota</taxon>
        <taxon>Sar</taxon>
        <taxon>Stramenopiles</taxon>
        <taxon>Oomycota</taxon>
        <taxon>Peronosporomycetes</taxon>
        <taxon>Peronosporales</taxon>
        <taxon>Peronosporaceae</taxon>
        <taxon>Phytophthora</taxon>
    </lineage>
</organism>
<proteinExistence type="predicted"/>
<feature type="signal peptide" evidence="1">
    <location>
        <begin position="1"/>
        <end position="16"/>
    </location>
</feature>